<gene>
    <name evidence="7" type="ORF">ACFQ5X_35340</name>
</gene>
<dbReference type="PANTHER" id="PTHR30173">
    <property type="entry name" value="SIGMA 19 FACTOR"/>
    <property type="match status" value="1"/>
</dbReference>
<dbReference type="InterPro" id="IPR013249">
    <property type="entry name" value="RNA_pol_sigma70_r4_t2"/>
</dbReference>
<evidence type="ECO:0000259" key="5">
    <source>
        <dbReference type="Pfam" id="PF04542"/>
    </source>
</evidence>
<dbReference type="Proteomes" id="UP001597058">
    <property type="component" value="Unassembled WGS sequence"/>
</dbReference>
<dbReference type="Gene3D" id="1.10.1740.10">
    <property type="match status" value="1"/>
</dbReference>
<keyword evidence="3" id="KW-0731">Sigma factor</keyword>
<dbReference type="InterPro" id="IPR014284">
    <property type="entry name" value="RNA_pol_sigma-70_dom"/>
</dbReference>
<accession>A0ABW3XS61</accession>
<dbReference type="RefSeq" id="WP_381234071.1">
    <property type="nucleotide sequence ID" value="NZ_JBHSKH010000019.1"/>
</dbReference>
<dbReference type="InterPro" id="IPR007627">
    <property type="entry name" value="RNA_pol_sigma70_r2"/>
</dbReference>
<dbReference type="Gene3D" id="1.10.10.10">
    <property type="entry name" value="Winged helix-like DNA-binding domain superfamily/Winged helix DNA-binding domain"/>
    <property type="match status" value="1"/>
</dbReference>
<dbReference type="PANTHER" id="PTHR30173:SF36">
    <property type="entry name" value="ECF RNA POLYMERASE SIGMA FACTOR SIGJ"/>
    <property type="match status" value="1"/>
</dbReference>
<keyword evidence="8" id="KW-1185">Reference proteome</keyword>
<dbReference type="SUPFAM" id="SSF88946">
    <property type="entry name" value="Sigma2 domain of RNA polymerase sigma factors"/>
    <property type="match status" value="1"/>
</dbReference>
<dbReference type="NCBIfam" id="TIGR02937">
    <property type="entry name" value="sigma70-ECF"/>
    <property type="match status" value="1"/>
</dbReference>
<comment type="caution">
    <text evidence="7">The sequence shown here is derived from an EMBL/GenBank/DDBJ whole genome shotgun (WGS) entry which is preliminary data.</text>
</comment>
<feature type="domain" description="RNA polymerase sigma factor 70 region 4 type 2" evidence="6">
    <location>
        <begin position="116"/>
        <end position="167"/>
    </location>
</feature>
<dbReference type="InterPro" id="IPR013324">
    <property type="entry name" value="RNA_pol_sigma_r3/r4-like"/>
</dbReference>
<evidence type="ECO:0000256" key="1">
    <source>
        <dbReference type="ARBA" id="ARBA00010641"/>
    </source>
</evidence>
<protein>
    <submittedName>
        <fullName evidence="7">Sigma-70 family RNA polymerase sigma factor</fullName>
    </submittedName>
</protein>
<reference evidence="8" key="1">
    <citation type="journal article" date="2019" name="Int. J. Syst. Evol. Microbiol.">
        <title>The Global Catalogue of Microorganisms (GCM) 10K type strain sequencing project: providing services to taxonomists for standard genome sequencing and annotation.</title>
        <authorList>
            <consortium name="The Broad Institute Genomics Platform"/>
            <consortium name="The Broad Institute Genome Sequencing Center for Infectious Disease"/>
            <person name="Wu L."/>
            <person name="Ma J."/>
        </authorList>
    </citation>
    <scope>NUCLEOTIDE SEQUENCE [LARGE SCALE GENOMIC DNA]</scope>
    <source>
        <strain evidence="8">CGMCC 4.7020</strain>
    </source>
</reference>
<dbReference type="Pfam" id="PF08281">
    <property type="entry name" value="Sigma70_r4_2"/>
    <property type="match status" value="1"/>
</dbReference>
<evidence type="ECO:0000256" key="2">
    <source>
        <dbReference type="ARBA" id="ARBA00023015"/>
    </source>
</evidence>
<proteinExistence type="inferred from homology"/>
<keyword evidence="2" id="KW-0805">Transcription regulation</keyword>
<keyword evidence="4" id="KW-0804">Transcription</keyword>
<evidence type="ECO:0000313" key="8">
    <source>
        <dbReference type="Proteomes" id="UP001597058"/>
    </source>
</evidence>
<sequence length="220" mass="24100">MPSKSAAHSEDLREAEAAFHEARSHMYGIACRILGSGSEADDVLQEAWIRWQTYDRSAVKKPHAFLATTVTRLAINVLQSARVRREASVDPWLLEQVDTMSDPALGPVKREALEAAVLMLMERLTPAQRAAYVLRVAFDYPYGQIAEILGQSPAGARQLVSRARKHLAAEKRATATTADCHRYLTAFVEASDTGHVAVLEKFFTQEVVSYSDSGGAAKAA</sequence>
<evidence type="ECO:0000256" key="3">
    <source>
        <dbReference type="ARBA" id="ARBA00023082"/>
    </source>
</evidence>
<evidence type="ECO:0000259" key="6">
    <source>
        <dbReference type="Pfam" id="PF08281"/>
    </source>
</evidence>
<dbReference type="InterPro" id="IPR013325">
    <property type="entry name" value="RNA_pol_sigma_r2"/>
</dbReference>
<evidence type="ECO:0000313" key="7">
    <source>
        <dbReference type="EMBL" id="MFD1311083.1"/>
    </source>
</evidence>
<dbReference type="SUPFAM" id="SSF88659">
    <property type="entry name" value="Sigma3 and sigma4 domains of RNA polymerase sigma factors"/>
    <property type="match status" value="1"/>
</dbReference>
<dbReference type="Pfam" id="PF04542">
    <property type="entry name" value="Sigma70_r2"/>
    <property type="match status" value="1"/>
</dbReference>
<comment type="similarity">
    <text evidence="1">Belongs to the sigma-70 factor family. ECF subfamily.</text>
</comment>
<feature type="domain" description="RNA polymerase sigma-70 region 2" evidence="5">
    <location>
        <begin position="23"/>
        <end position="82"/>
    </location>
</feature>
<name>A0ABW3XS61_9ACTN</name>
<organism evidence="7 8">
    <name type="scientific">Streptomyces kaempferi</name>
    <dbReference type="NCBI Taxonomy" id="333725"/>
    <lineage>
        <taxon>Bacteria</taxon>
        <taxon>Bacillati</taxon>
        <taxon>Actinomycetota</taxon>
        <taxon>Actinomycetes</taxon>
        <taxon>Kitasatosporales</taxon>
        <taxon>Streptomycetaceae</taxon>
        <taxon>Streptomyces</taxon>
    </lineage>
</organism>
<dbReference type="InterPro" id="IPR052704">
    <property type="entry name" value="ECF_Sigma-70_Domain"/>
</dbReference>
<dbReference type="EMBL" id="JBHTMM010000067">
    <property type="protein sequence ID" value="MFD1311083.1"/>
    <property type="molecule type" value="Genomic_DNA"/>
</dbReference>
<dbReference type="InterPro" id="IPR036388">
    <property type="entry name" value="WH-like_DNA-bd_sf"/>
</dbReference>
<evidence type="ECO:0000256" key="4">
    <source>
        <dbReference type="ARBA" id="ARBA00023163"/>
    </source>
</evidence>